<evidence type="ECO:0000259" key="1">
    <source>
        <dbReference type="PROSITE" id="PS50878"/>
    </source>
</evidence>
<gene>
    <name evidence="2" type="ORF">Sradi_3843900</name>
</gene>
<evidence type="ECO:0000313" key="2">
    <source>
        <dbReference type="EMBL" id="KAL0361594.1"/>
    </source>
</evidence>
<accession>A0AAW2Q1N5</accession>
<proteinExistence type="predicted"/>
<protein>
    <submittedName>
        <fullName evidence="2">Mitochondrial protein</fullName>
    </submittedName>
</protein>
<organism evidence="2">
    <name type="scientific">Sesamum radiatum</name>
    <name type="common">Black benniseed</name>
    <dbReference type="NCBI Taxonomy" id="300843"/>
    <lineage>
        <taxon>Eukaryota</taxon>
        <taxon>Viridiplantae</taxon>
        <taxon>Streptophyta</taxon>
        <taxon>Embryophyta</taxon>
        <taxon>Tracheophyta</taxon>
        <taxon>Spermatophyta</taxon>
        <taxon>Magnoliopsida</taxon>
        <taxon>eudicotyledons</taxon>
        <taxon>Gunneridae</taxon>
        <taxon>Pentapetalae</taxon>
        <taxon>asterids</taxon>
        <taxon>lamiids</taxon>
        <taxon>Lamiales</taxon>
        <taxon>Pedaliaceae</taxon>
        <taxon>Sesamum</taxon>
    </lineage>
</organism>
<comment type="caution">
    <text evidence="2">The sequence shown here is derived from an EMBL/GenBank/DDBJ whole genome shotgun (WGS) entry which is preliminary data.</text>
</comment>
<dbReference type="EMBL" id="JACGWJ010000016">
    <property type="protein sequence ID" value="KAL0361594.1"/>
    <property type="molecule type" value="Genomic_DNA"/>
</dbReference>
<dbReference type="InterPro" id="IPR043502">
    <property type="entry name" value="DNA/RNA_pol_sf"/>
</dbReference>
<reference evidence="2" key="2">
    <citation type="journal article" date="2024" name="Plant">
        <title>Genomic evolution and insights into agronomic trait innovations of Sesamum species.</title>
        <authorList>
            <person name="Miao H."/>
            <person name="Wang L."/>
            <person name="Qu L."/>
            <person name="Liu H."/>
            <person name="Sun Y."/>
            <person name="Le M."/>
            <person name="Wang Q."/>
            <person name="Wei S."/>
            <person name="Zheng Y."/>
            <person name="Lin W."/>
            <person name="Duan Y."/>
            <person name="Cao H."/>
            <person name="Xiong S."/>
            <person name="Wang X."/>
            <person name="Wei L."/>
            <person name="Li C."/>
            <person name="Ma Q."/>
            <person name="Ju M."/>
            <person name="Zhao R."/>
            <person name="Li G."/>
            <person name="Mu C."/>
            <person name="Tian Q."/>
            <person name="Mei H."/>
            <person name="Zhang T."/>
            <person name="Gao T."/>
            <person name="Zhang H."/>
        </authorList>
    </citation>
    <scope>NUCLEOTIDE SEQUENCE</scope>
    <source>
        <strain evidence="2">G02</strain>
    </source>
</reference>
<sequence>MNQVLASPFTPTEVKSVVFGMFPFKSPNPDGMPPVFFQKFWSIIAFELNHHIQSSRRPKGRHIALKLDMSKAYNRVERAFLHGTLLRLGFNHRFVELIMLFVSTVSYSLTLSGDQFGYFCPERGIRQGDLLSPYLFIFCLEVFSCLLQDAELWGRLSGVAVACQAPRVSHLLFADDTIIFYEATMEEIREGGRILRRYARASG</sequence>
<name>A0AAW2Q1N5_SESRA</name>
<dbReference type="SUPFAM" id="SSF56672">
    <property type="entry name" value="DNA/RNA polymerases"/>
    <property type="match status" value="1"/>
</dbReference>
<reference evidence="2" key="1">
    <citation type="submission" date="2020-06" db="EMBL/GenBank/DDBJ databases">
        <authorList>
            <person name="Li T."/>
            <person name="Hu X."/>
            <person name="Zhang T."/>
            <person name="Song X."/>
            <person name="Zhang H."/>
            <person name="Dai N."/>
            <person name="Sheng W."/>
            <person name="Hou X."/>
            <person name="Wei L."/>
        </authorList>
    </citation>
    <scope>NUCLEOTIDE SEQUENCE</scope>
    <source>
        <strain evidence="2">G02</strain>
        <tissue evidence="2">Leaf</tissue>
    </source>
</reference>
<dbReference type="PROSITE" id="PS50878">
    <property type="entry name" value="RT_POL"/>
    <property type="match status" value="1"/>
</dbReference>
<feature type="domain" description="Reverse transcriptase" evidence="1">
    <location>
        <begin position="1"/>
        <end position="203"/>
    </location>
</feature>
<dbReference type="InterPro" id="IPR000477">
    <property type="entry name" value="RT_dom"/>
</dbReference>
<dbReference type="PANTHER" id="PTHR19446">
    <property type="entry name" value="REVERSE TRANSCRIPTASES"/>
    <property type="match status" value="1"/>
</dbReference>
<dbReference type="AlphaFoldDB" id="A0AAW2Q1N5"/>
<dbReference type="Pfam" id="PF00078">
    <property type="entry name" value="RVT_1"/>
    <property type="match status" value="1"/>
</dbReference>